<dbReference type="Gene3D" id="2.60.210.10">
    <property type="entry name" value="Apoptosis, Tumor Necrosis Factor Receptor Associated Protein 2, Chain A"/>
    <property type="match status" value="1"/>
</dbReference>
<sequence length="390" mass="44481">MFSQCSVVQFGKAIGDHLVFFYCKNKKNCNYLRSRTMSELNNVSVHEEKSVTSVRSSQYDYTWEINNYSVWSTMVGGAQYSPVFPSGQDEPIQWQLKFEPKSSQKPAFASLFVELVVPILEEDEKFVASFEITLENFDGTTIVEKFCKGDEWNQGWGWYSLVEREKLRHAVMPTDKLIIRCKIFANTLIVTNTIKENLKKLPEPLPSSLSKDYNTLVDGQKFGDVTILIDDHRFLAYKGILAARSAVFAAMFEHQMQETLENCVTISDVEPNVFKELLRYIYTDELSSLGTMAHSLYTAADKYAMPTLKSRCRCHILEKLNWETAAETLVLAEMHSDQEMKKHALRFLSGSEAGKVTESGGWKNMVRTHPYLVDEMVKALAACRIAEADK</sequence>
<dbReference type="GO" id="GO:0030163">
    <property type="term" value="P:protein catabolic process"/>
    <property type="evidence" value="ECO:0007669"/>
    <property type="project" value="UniProtKB-ARBA"/>
</dbReference>
<comment type="similarity">
    <text evidence="3">Belongs to the Tdpoz family.</text>
</comment>
<evidence type="ECO:0000259" key="7">
    <source>
        <dbReference type="PROSITE" id="PS50144"/>
    </source>
</evidence>
<dbReference type="CDD" id="cd00121">
    <property type="entry name" value="MATH"/>
    <property type="match status" value="1"/>
</dbReference>
<protein>
    <submittedName>
        <fullName evidence="8">Protein roadkill</fullName>
    </submittedName>
</protein>
<comment type="subcellular location">
    <subcellularLocation>
        <location evidence="1">Nucleus</location>
    </subcellularLocation>
</comment>
<dbReference type="InterPro" id="IPR008974">
    <property type="entry name" value="TRAF-like"/>
</dbReference>
<name>A0A8D8D6X6_CULPI</name>
<dbReference type="SUPFAM" id="SSF54695">
    <property type="entry name" value="POZ domain"/>
    <property type="match status" value="1"/>
</dbReference>
<dbReference type="InterPro" id="IPR000210">
    <property type="entry name" value="BTB/POZ_dom"/>
</dbReference>
<evidence type="ECO:0000256" key="2">
    <source>
        <dbReference type="ARBA" id="ARBA00004906"/>
    </source>
</evidence>
<evidence type="ECO:0000256" key="3">
    <source>
        <dbReference type="ARBA" id="ARBA00010846"/>
    </source>
</evidence>
<dbReference type="Gene3D" id="6.20.250.50">
    <property type="match status" value="1"/>
</dbReference>
<reference evidence="8" key="1">
    <citation type="submission" date="2021-05" db="EMBL/GenBank/DDBJ databases">
        <authorList>
            <person name="Alioto T."/>
            <person name="Alioto T."/>
            <person name="Gomez Garrido J."/>
        </authorList>
    </citation>
    <scope>NUCLEOTIDE SEQUENCE</scope>
</reference>
<dbReference type="PROSITE" id="PS50144">
    <property type="entry name" value="MATH"/>
    <property type="match status" value="1"/>
</dbReference>
<dbReference type="PROSITE" id="PS50097">
    <property type="entry name" value="BTB"/>
    <property type="match status" value="1"/>
</dbReference>
<dbReference type="Pfam" id="PF00651">
    <property type="entry name" value="BTB"/>
    <property type="match status" value="1"/>
</dbReference>
<dbReference type="InterPro" id="IPR056423">
    <property type="entry name" value="BACK_BPM_SPOP"/>
</dbReference>
<dbReference type="InterPro" id="IPR002083">
    <property type="entry name" value="MATH/TRAF_dom"/>
</dbReference>
<feature type="domain" description="MATH" evidence="7">
    <location>
        <begin position="58"/>
        <end position="183"/>
    </location>
</feature>
<evidence type="ECO:0000256" key="5">
    <source>
        <dbReference type="ARBA" id="ARBA00023242"/>
    </source>
</evidence>
<organism evidence="8">
    <name type="scientific">Culex pipiens</name>
    <name type="common">House mosquito</name>
    <dbReference type="NCBI Taxonomy" id="7175"/>
    <lineage>
        <taxon>Eukaryota</taxon>
        <taxon>Metazoa</taxon>
        <taxon>Ecdysozoa</taxon>
        <taxon>Arthropoda</taxon>
        <taxon>Hexapoda</taxon>
        <taxon>Insecta</taxon>
        <taxon>Pterygota</taxon>
        <taxon>Neoptera</taxon>
        <taxon>Endopterygota</taxon>
        <taxon>Diptera</taxon>
        <taxon>Nematocera</taxon>
        <taxon>Culicoidea</taxon>
        <taxon>Culicidae</taxon>
        <taxon>Culicinae</taxon>
        <taxon>Culicini</taxon>
        <taxon>Culex</taxon>
        <taxon>Culex</taxon>
    </lineage>
</organism>
<evidence type="ECO:0000256" key="1">
    <source>
        <dbReference type="ARBA" id="ARBA00004123"/>
    </source>
</evidence>
<evidence type="ECO:0000256" key="4">
    <source>
        <dbReference type="ARBA" id="ARBA00022786"/>
    </source>
</evidence>
<dbReference type="SMART" id="SM00225">
    <property type="entry name" value="BTB"/>
    <property type="match status" value="1"/>
</dbReference>
<dbReference type="SUPFAM" id="SSF49599">
    <property type="entry name" value="TRAF domain-like"/>
    <property type="match status" value="1"/>
</dbReference>
<feature type="domain" description="BTB" evidence="6">
    <location>
        <begin position="223"/>
        <end position="287"/>
    </location>
</feature>
<dbReference type="FunFam" id="3.30.710.10:FF:000159">
    <property type="entry name" value="Speckle-type POZ protein B"/>
    <property type="match status" value="1"/>
</dbReference>
<keyword evidence="4" id="KW-0833">Ubl conjugation pathway</keyword>
<dbReference type="Pfam" id="PF22486">
    <property type="entry name" value="MATH_2"/>
    <property type="match status" value="1"/>
</dbReference>
<dbReference type="Gene3D" id="3.30.710.10">
    <property type="entry name" value="Potassium Channel Kv1.1, Chain A"/>
    <property type="match status" value="1"/>
</dbReference>
<dbReference type="EMBL" id="HBUE01259962">
    <property type="protein sequence ID" value="CAG6558580.1"/>
    <property type="molecule type" value="Transcribed_RNA"/>
</dbReference>
<dbReference type="InterPro" id="IPR011333">
    <property type="entry name" value="SKP1/BTB/POZ_sf"/>
</dbReference>
<dbReference type="AlphaFoldDB" id="A0A8D8D6X6"/>
<proteinExistence type="inferred from homology"/>
<dbReference type="PANTHER" id="PTHR24413">
    <property type="entry name" value="SPECKLE-TYPE POZ PROTEIN"/>
    <property type="match status" value="1"/>
</dbReference>
<evidence type="ECO:0000313" key="8">
    <source>
        <dbReference type="EMBL" id="CAG6507245.1"/>
    </source>
</evidence>
<dbReference type="EMBL" id="HBUE01154903">
    <property type="protein sequence ID" value="CAG6507245.1"/>
    <property type="molecule type" value="Transcribed_RNA"/>
</dbReference>
<keyword evidence="5" id="KW-0539">Nucleus</keyword>
<dbReference type="Pfam" id="PF24570">
    <property type="entry name" value="BACK_BPM_SPOP"/>
    <property type="match status" value="1"/>
</dbReference>
<comment type="pathway">
    <text evidence="2">Protein modification; protein ubiquitination.</text>
</comment>
<evidence type="ECO:0000259" key="6">
    <source>
        <dbReference type="PROSITE" id="PS50097"/>
    </source>
</evidence>
<dbReference type="GO" id="GO:0005634">
    <property type="term" value="C:nucleus"/>
    <property type="evidence" value="ECO:0007669"/>
    <property type="project" value="UniProtKB-SubCell"/>
</dbReference>
<accession>A0A8D8D6X6</accession>